<feature type="domain" description="Clip" evidence="14">
    <location>
        <begin position="35"/>
        <end position="94"/>
    </location>
</feature>
<dbReference type="SMART" id="SM00020">
    <property type="entry name" value="Tryp_SPc"/>
    <property type="match status" value="1"/>
</dbReference>
<keyword evidence="6 12" id="KW-0378">Hydrolase</keyword>
<dbReference type="FunFam" id="2.40.10.10:FF:000028">
    <property type="entry name" value="Serine protease easter"/>
    <property type="match status" value="1"/>
</dbReference>
<evidence type="ECO:0000256" key="1">
    <source>
        <dbReference type="ARBA" id="ARBA00004613"/>
    </source>
</evidence>
<keyword evidence="2 12" id="KW-0964">Secreted</keyword>
<dbReference type="VEuPathDB" id="VectorBase:ADAC003602"/>
<dbReference type="Proteomes" id="UP000000673">
    <property type="component" value="Unassembled WGS sequence"/>
</dbReference>
<evidence type="ECO:0000256" key="2">
    <source>
        <dbReference type="ARBA" id="ARBA00022525"/>
    </source>
</evidence>
<dbReference type="CDD" id="cd00190">
    <property type="entry name" value="Tryp_SPc"/>
    <property type="match status" value="1"/>
</dbReference>
<dbReference type="InterPro" id="IPR043504">
    <property type="entry name" value="Peptidase_S1_PA_chymotrypsin"/>
</dbReference>
<dbReference type="GO" id="GO:0004252">
    <property type="term" value="F:serine-type endopeptidase activity"/>
    <property type="evidence" value="ECO:0007669"/>
    <property type="project" value="UniProtKB-UniRule"/>
</dbReference>
<feature type="domain" description="Peptidase S1" evidence="13">
    <location>
        <begin position="113"/>
        <end position="377"/>
    </location>
</feature>
<evidence type="ECO:0000256" key="6">
    <source>
        <dbReference type="ARBA" id="ARBA00022801"/>
    </source>
</evidence>
<dbReference type="EnsemblMetazoa" id="ADAC003602-RA">
    <property type="protein sequence ID" value="ADAC003602-PA"/>
    <property type="gene ID" value="ADAC003602"/>
</dbReference>
<dbReference type="MEROPS" id="S01.448"/>
<dbReference type="InterPro" id="IPR038565">
    <property type="entry name" value="CLIP_sf"/>
</dbReference>
<dbReference type="eggNOG" id="KOG3627">
    <property type="taxonomic scope" value="Eukaryota"/>
</dbReference>
<dbReference type="Gene3D" id="3.30.1640.30">
    <property type="match status" value="1"/>
</dbReference>
<dbReference type="InterPro" id="IPR022700">
    <property type="entry name" value="CLIP"/>
</dbReference>
<dbReference type="VEuPathDB" id="VectorBase:ADAR2_004445"/>
<comment type="similarity">
    <text evidence="11 12">Belongs to the peptidase S1 family. CLIP subfamily.</text>
</comment>
<evidence type="ECO:0000313" key="17">
    <source>
        <dbReference type="Proteomes" id="UP000000673"/>
    </source>
</evidence>
<evidence type="ECO:0000256" key="9">
    <source>
        <dbReference type="ARBA" id="ARBA00023157"/>
    </source>
</evidence>
<gene>
    <name evidence="15" type="ORF">AND_003602</name>
</gene>
<reference evidence="15 17" key="1">
    <citation type="journal article" date="2010" name="BMC Genomics">
        <title>Combination of measures distinguishes pre-miRNAs from other stem-loops in the genome of the newly sequenced Anopheles darlingi.</title>
        <authorList>
            <person name="Mendes N.D."/>
            <person name="Freitas A.T."/>
            <person name="Vasconcelos A.T."/>
            <person name="Sagot M.F."/>
        </authorList>
    </citation>
    <scope>NUCLEOTIDE SEQUENCE</scope>
</reference>
<proteinExistence type="inferred from homology"/>
<dbReference type="PRINTS" id="PR00722">
    <property type="entry name" value="CHYMOTRYPSIN"/>
</dbReference>
<dbReference type="GO" id="GO:0005576">
    <property type="term" value="C:extracellular region"/>
    <property type="evidence" value="ECO:0007669"/>
    <property type="project" value="UniProtKB-SubCell"/>
</dbReference>
<feature type="chain" id="PRO_5010155493" description="CLIP domain-containing serine protease" evidence="12">
    <location>
        <begin position="24"/>
        <end position="397"/>
    </location>
</feature>
<dbReference type="HOGENOM" id="CLU_006842_0_3_1"/>
<keyword evidence="8" id="KW-0391">Immunity</keyword>
<dbReference type="PROSITE" id="PS51888">
    <property type="entry name" value="CLIP"/>
    <property type="match status" value="1"/>
</dbReference>
<dbReference type="Pfam" id="PF12032">
    <property type="entry name" value="CLIP"/>
    <property type="match status" value="1"/>
</dbReference>
<dbReference type="InterPro" id="IPR033116">
    <property type="entry name" value="TRYPSIN_SER"/>
</dbReference>
<evidence type="ECO:0000256" key="8">
    <source>
        <dbReference type="ARBA" id="ARBA00022859"/>
    </source>
</evidence>
<evidence type="ECO:0000256" key="3">
    <source>
        <dbReference type="ARBA" id="ARBA00022588"/>
    </source>
</evidence>
<dbReference type="SMART" id="SM00680">
    <property type="entry name" value="CLIP"/>
    <property type="match status" value="1"/>
</dbReference>
<accession>W5JJU4</accession>
<evidence type="ECO:0000259" key="13">
    <source>
        <dbReference type="PROSITE" id="PS50240"/>
    </source>
</evidence>
<evidence type="ECO:0000256" key="4">
    <source>
        <dbReference type="ARBA" id="ARBA00022670"/>
    </source>
</evidence>
<keyword evidence="4 12" id="KW-0645">Protease</keyword>
<dbReference type="EMBL" id="ADMH02000927">
    <property type="protein sequence ID" value="ETN64647.1"/>
    <property type="molecule type" value="Genomic_DNA"/>
</dbReference>
<feature type="signal peptide" evidence="12">
    <location>
        <begin position="1"/>
        <end position="23"/>
    </location>
</feature>
<reference evidence="15" key="2">
    <citation type="submission" date="2010-05" db="EMBL/GenBank/DDBJ databases">
        <authorList>
            <person name="Almeida L.G."/>
            <person name="Nicolas M.F."/>
            <person name="Souza R.C."/>
            <person name="Vasconcelos A.T.R."/>
        </authorList>
    </citation>
    <scope>NUCLEOTIDE SEQUENCE</scope>
</reference>
<dbReference type="SUPFAM" id="SSF50494">
    <property type="entry name" value="Trypsin-like serine proteases"/>
    <property type="match status" value="1"/>
</dbReference>
<comment type="domain">
    <text evidence="12">The clip domain consists of 35-55 residues which are 'knitted' together usually by 3 conserved disulfide bonds forming a clip-like compact structure.</text>
</comment>
<evidence type="ECO:0000256" key="11">
    <source>
        <dbReference type="ARBA" id="ARBA00024195"/>
    </source>
</evidence>
<evidence type="ECO:0000256" key="10">
    <source>
        <dbReference type="ARBA" id="ARBA00023180"/>
    </source>
</evidence>
<evidence type="ECO:0000256" key="5">
    <source>
        <dbReference type="ARBA" id="ARBA00022729"/>
    </source>
</evidence>
<sequence>MFSSRCSYLWCWSCVLLIGSVLGVPVPEEATIDTPCTTPDGLVGACVPVRHCKHVRYLIRRKTQHNYRDTVWLENLECRGAPGVPSQHQSLICCPRLTNDPMCGGGTEFGSRIYGGTESEIGEYPWLALLRFQERNGKLTVNCAGSLIGPRFVLSAVHCFRSRAGKPKQLKYVRLGEWNFQNHRGRSNCRKLDDGGEGREVCRKDYGVTRVALYPEYAVNAAAHLHDIALIELAETVEYSEYIAPICLPLLESPESVRSALPVEYTAAGWGATLESDGMTPVLQAVDLLPFDKERCRKVYPVPNSHGIGDGHICAGGARGQDTCDGDSGGPLMQRIEGVVYLVGITSFGWPECGREGKPGVYTNVTHYLDWVAYEVLLGSGLRVVSEMDENEALWVV</sequence>
<dbReference type="Pfam" id="PF00089">
    <property type="entry name" value="Trypsin"/>
    <property type="match status" value="1"/>
</dbReference>
<keyword evidence="10" id="KW-0325">Glycoprotein</keyword>
<comment type="subcellular location">
    <subcellularLocation>
        <location evidence="1 12">Secreted</location>
    </subcellularLocation>
</comment>
<evidence type="ECO:0000313" key="16">
    <source>
        <dbReference type="EnsemblMetazoa" id="ADAC003602-PA"/>
    </source>
</evidence>
<dbReference type="GO" id="GO:0006508">
    <property type="term" value="P:proteolysis"/>
    <property type="evidence" value="ECO:0007669"/>
    <property type="project" value="UniProtKB-KW"/>
</dbReference>
<dbReference type="STRING" id="43151.W5JJU4"/>
<dbReference type="InterPro" id="IPR001314">
    <property type="entry name" value="Peptidase_S1A"/>
</dbReference>
<reference evidence="15" key="3">
    <citation type="journal article" date="2013" name="Nucleic Acids Res.">
        <title>The genome of Anopheles darlingi, the main neotropical malaria vector.</title>
        <authorList>
            <person name="Marinotti O."/>
            <person name="Cerqueira G.C."/>
            <person name="de Almeida L.G."/>
            <person name="Ferro M.I."/>
            <person name="Loreto E.L."/>
            <person name="Zaha A."/>
            <person name="Teixeira S.M."/>
            <person name="Wespiser A.R."/>
            <person name="Almeida E Silva A."/>
            <person name="Schlindwein A.D."/>
            <person name="Pacheco A.C."/>
            <person name="Silva A.L."/>
            <person name="Graveley B.R."/>
            <person name="Walenz B.P."/>
            <person name="Lima Bde A."/>
            <person name="Ribeiro C.A."/>
            <person name="Nunes-Silva C.G."/>
            <person name="de Carvalho C.R."/>
            <person name="Soares C.M."/>
            <person name="de Menezes C.B."/>
            <person name="Matiolli C."/>
            <person name="Caffrey D."/>
            <person name="Araujo D.A."/>
            <person name="de Oliveira D.M."/>
            <person name="Golenbock D."/>
            <person name="Grisard E.C."/>
            <person name="Fantinatti-Garboggini F."/>
            <person name="de Carvalho F.M."/>
            <person name="Barcellos F.G."/>
            <person name="Prosdocimi F."/>
            <person name="May G."/>
            <person name="Azevedo Junior G.M."/>
            <person name="Guimaraes G.M."/>
            <person name="Goldman G.H."/>
            <person name="Padilha I.Q."/>
            <person name="Batista Jda S."/>
            <person name="Ferro J.A."/>
            <person name="Ribeiro J.M."/>
            <person name="Fietto J.L."/>
            <person name="Dabbas K.M."/>
            <person name="Cerdeira L."/>
            <person name="Agnez-Lima L.F."/>
            <person name="Brocchi M."/>
            <person name="de Carvalho M.O."/>
            <person name="Teixeira Mde M."/>
            <person name="Diniz Maia Mde M."/>
            <person name="Goldman M.H."/>
            <person name="Cruz Schneider M.P."/>
            <person name="Felipe M.S."/>
            <person name="Hungria M."/>
            <person name="Nicolas M.F."/>
            <person name="Pereira M."/>
            <person name="Montes M.A."/>
            <person name="Cantao M.E."/>
            <person name="Vincentz M."/>
            <person name="Rafael M.S."/>
            <person name="Silverman N."/>
            <person name="Stoco P.H."/>
            <person name="Souza R.C."/>
            <person name="Vicentini R."/>
            <person name="Gazzinelli R.T."/>
            <person name="Neves Rde O."/>
            <person name="Silva R."/>
            <person name="Astolfi-Filho S."/>
            <person name="Maciel T.E."/>
            <person name="Urmenyi T.P."/>
            <person name="Tadei W.P."/>
            <person name="Camargo E.P."/>
            <person name="de Vasconcelos A.T."/>
        </authorList>
    </citation>
    <scope>NUCLEOTIDE SEQUENCE</scope>
</reference>
<dbReference type="AlphaFoldDB" id="W5JJU4"/>
<dbReference type="PANTHER" id="PTHR24256">
    <property type="entry name" value="TRYPTASE-RELATED"/>
    <property type="match status" value="1"/>
</dbReference>
<dbReference type="Gene3D" id="2.40.10.10">
    <property type="entry name" value="Trypsin-like serine proteases"/>
    <property type="match status" value="2"/>
</dbReference>
<dbReference type="OMA" id="VRVAEWN"/>
<keyword evidence="5 12" id="KW-0732">Signal</keyword>
<name>W5JJU4_ANODA</name>
<dbReference type="PROSITE" id="PS50240">
    <property type="entry name" value="TRYPSIN_DOM"/>
    <property type="match status" value="1"/>
</dbReference>
<evidence type="ECO:0000313" key="15">
    <source>
        <dbReference type="EMBL" id="ETN64647.1"/>
    </source>
</evidence>
<dbReference type="InterPro" id="IPR051487">
    <property type="entry name" value="Ser/Thr_Proteases_Immune/Dev"/>
</dbReference>
<protein>
    <recommendedName>
        <fullName evidence="12">CLIP domain-containing serine protease</fullName>
        <ecNumber evidence="12">3.4.21.-</ecNumber>
    </recommendedName>
</protein>
<dbReference type="InterPro" id="IPR001254">
    <property type="entry name" value="Trypsin_dom"/>
</dbReference>
<keyword evidence="9" id="KW-1015">Disulfide bond</keyword>
<keyword evidence="7 12" id="KW-0720">Serine protease</keyword>
<keyword evidence="3" id="KW-0399">Innate immunity</keyword>
<evidence type="ECO:0000259" key="14">
    <source>
        <dbReference type="PROSITE" id="PS51888"/>
    </source>
</evidence>
<dbReference type="GO" id="GO:0045087">
    <property type="term" value="P:innate immune response"/>
    <property type="evidence" value="ECO:0007669"/>
    <property type="project" value="UniProtKB-KW"/>
</dbReference>
<dbReference type="InterPro" id="IPR009003">
    <property type="entry name" value="Peptidase_S1_PA"/>
</dbReference>
<dbReference type="PROSITE" id="PS00135">
    <property type="entry name" value="TRYPSIN_SER"/>
    <property type="match status" value="1"/>
</dbReference>
<evidence type="ECO:0000256" key="7">
    <source>
        <dbReference type="ARBA" id="ARBA00022825"/>
    </source>
</evidence>
<evidence type="ECO:0000256" key="12">
    <source>
        <dbReference type="RuleBase" id="RU366078"/>
    </source>
</evidence>
<organism evidence="15">
    <name type="scientific">Anopheles darlingi</name>
    <name type="common">Mosquito</name>
    <dbReference type="NCBI Taxonomy" id="43151"/>
    <lineage>
        <taxon>Eukaryota</taxon>
        <taxon>Metazoa</taxon>
        <taxon>Ecdysozoa</taxon>
        <taxon>Arthropoda</taxon>
        <taxon>Hexapoda</taxon>
        <taxon>Insecta</taxon>
        <taxon>Pterygota</taxon>
        <taxon>Neoptera</taxon>
        <taxon>Endopterygota</taxon>
        <taxon>Diptera</taxon>
        <taxon>Nematocera</taxon>
        <taxon>Culicoidea</taxon>
        <taxon>Culicidae</taxon>
        <taxon>Anophelinae</taxon>
        <taxon>Anopheles</taxon>
    </lineage>
</organism>
<dbReference type="EC" id="3.4.21.-" evidence="12"/>
<keyword evidence="17" id="KW-1185">Reference proteome</keyword>
<reference evidence="16" key="4">
    <citation type="submission" date="2015-06" db="UniProtKB">
        <authorList>
            <consortium name="EnsemblMetazoa"/>
        </authorList>
    </citation>
    <scope>IDENTIFICATION</scope>
</reference>